<dbReference type="Pfam" id="PF00670">
    <property type="entry name" value="AdoHcyase_NAD"/>
    <property type="match status" value="1"/>
</dbReference>
<dbReference type="HOGENOM" id="CLU_025194_2_1_11"/>
<dbReference type="PANTHER" id="PTHR23420:SF0">
    <property type="entry name" value="ADENOSYLHOMOCYSTEINASE"/>
    <property type="match status" value="1"/>
</dbReference>
<evidence type="ECO:0000256" key="8">
    <source>
        <dbReference type="RuleBase" id="RU000548"/>
    </source>
</evidence>
<dbReference type="NCBIfam" id="TIGR00936">
    <property type="entry name" value="ahcY"/>
    <property type="match status" value="1"/>
</dbReference>
<dbReference type="PANTHER" id="PTHR23420">
    <property type="entry name" value="ADENOSYLHOMOCYSTEINASE"/>
    <property type="match status" value="1"/>
</dbReference>
<evidence type="ECO:0000256" key="5">
    <source>
        <dbReference type="HAMAP-Rule" id="MF_00563"/>
    </source>
</evidence>
<dbReference type="GO" id="GO:0006730">
    <property type="term" value="P:one-carbon metabolic process"/>
    <property type="evidence" value="ECO:0007669"/>
    <property type="project" value="UniProtKB-UniRule"/>
</dbReference>
<keyword evidence="12" id="KW-1185">Reference proteome</keyword>
<dbReference type="PIRSF" id="PIRSF001109">
    <property type="entry name" value="Ad_hcy_hydrolase"/>
    <property type="match status" value="1"/>
</dbReference>
<keyword evidence="3 5" id="KW-0378">Hydrolase</keyword>
<comment type="similarity">
    <text evidence="1 5 9">Belongs to the adenosylhomocysteinase family.</text>
</comment>
<evidence type="ECO:0000256" key="3">
    <source>
        <dbReference type="ARBA" id="ARBA00022801"/>
    </source>
</evidence>
<evidence type="ECO:0000256" key="7">
    <source>
        <dbReference type="PIRSR" id="PIRSR001109-2"/>
    </source>
</evidence>
<comment type="catalytic activity">
    <reaction evidence="5 8">
        <text>S-adenosyl-L-homocysteine + H2O = L-homocysteine + adenosine</text>
        <dbReference type="Rhea" id="RHEA:21708"/>
        <dbReference type="ChEBI" id="CHEBI:15377"/>
        <dbReference type="ChEBI" id="CHEBI:16335"/>
        <dbReference type="ChEBI" id="CHEBI:57856"/>
        <dbReference type="ChEBI" id="CHEBI:58199"/>
        <dbReference type="EC" id="3.13.2.1"/>
    </reaction>
</comment>
<dbReference type="AlphaFoldDB" id="E2SDU6"/>
<comment type="caution">
    <text evidence="11">The sequence shown here is derived from an EMBL/GenBank/DDBJ whole genome shotgun (WGS) entry which is preliminary data.</text>
</comment>
<dbReference type="SUPFAM" id="SSF52283">
    <property type="entry name" value="Formate/glycerate dehydrogenase catalytic domain-like"/>
    <property type="match status" value="1"/>
</dbReference>
<dbReference type="GO" id="GO:0004013">
    <property type="term" value="F:adenosylhomocysteinase activity"/>
    <property type="evidence" value="ECO:0007669"/>
    <property type="project" value="UniProtKB-UniRule"/>
</dbReference>
<dbReference type="HAMAP" id="MF_00563">
    <property type="entry name" value="AdoHcyase"/>
    <property type="match status" value="1"/>
</dbReference>
<dbReference type="FunFam" id="3.40.50.720:FF:000004">
    <property type="entry name" value="Adenosylhomocysteinase"/>
    <property type="match status" value="1"/>
</dbReference>
<feature type="binding site" evidence="5 7">
    <location>
        <begin position="349"/>
        <end position="351"/>
    </location>
    <ligand>
        <name>NAD(+)</name>
        <dbReference type="ChEBI" id="CHEBI:57540"/>
    </ligand>
</feature>
<feature type="binding site" evidence="5 7">
    <location>
        <position position="293"/>
    </location>
    <ligand>
        <name>NAD(+)</name>
        <dbReference type="ChEBI" id="CHEBI:57540"/>
    </ligand>
</feature>
<keyword evidence="5" id="KW-0963">Cytoplasm</keyword>
<dbReference type="InterPro" id="IPR020082">
    <property type="entry name" value="S-Ado-L-homoCys_hydrolase_CS"/>
</dbReference>
<feature type="binding site" evidence="5 7">
    <location>
        <position position="397"/>
    </location>
    <ligand>
        <name>NAD(+)</name>
        <dbReference type="ChEBI" id="CHEBI:57540"/>
    </ligand>
</feature>
<feature type="binding site" evidence="5 6">
    <location>
        <position position="144"/>
    </location>
    <ligand>
        <name>substrate</name>
    </ligand>
</feature>
<feature type="binding site" evidence="7">
    <location>
        <position position="404"/>
    </location>
    <ligand>
        <name>NAD(+)</name>
        <dbReference type="ChEBI" id="CHEBI:57540"/>
    </ligand>
</feature>
<gene>
    <name evidence="5 11" type="primary">ahcY</name>
    <name evidence="11" type="ORF">HMPREF0063_11882</name>
</gene>
<dbReference type="GO" id="GO:0071269">
    <property type="term" value="P:L-homocysteine biosynthetic process"/>
    <property type="evidence" value="ECO:0007669"/>
    <property type="project" value="UniProtKB-UniRule"/>
</dbReference>
<dbReference type="GO" id="GO:0005829">
    <property type="term" value="C:cytosol"/>
    <property type="evidence" value="ECO:0007669"/>
    <property type="project" value="TreeGrafter"/>
</dbReference>
<proteinExistence type="inferred from homology"/>
<feature type="binding site" evidence="5 7">
    <location>
        <begin position="207"/>
        <end position="209"/>
    </location>
    <ligand>
        <name>NAD(+)</name>
        <dbReference type="ChEBI" id="CHEBI:57540"/>
    </ligand>
</feature>
<comment type="pathway">
    <text evidence="5 8">Amino-acid biosynthesis; L-homocysteine biosynthesis; L-homocysteine from S-adenosyl-L-homocysteine: step 1/1.</text>
</comment>
<dbReference type="PROSITE" id="PS00739">
    <property type="entry name" value="ADOHCYASE_2"/>
    <property type="match status" value="1"/>
</dbReference>
<feature type="binding site" evidence="5">
    <location>
        <position position="328"/>
    </location>
    <ligand>
        <name>NAD(+)</name>
        <dbReference type="ChEBI" id="CHEBI:57540"/>
    </ligand>
</feature>
<dbReference type="EMBL" id="ACLF03000006">
    <property type="protein sequence ID" value="EFQ82673.1"/>
    <property type="molecule type" value="Genomic_DNA"/>
</dbReference>
<dbReference type="Pfam" id="PF05221">
    <property type="entry name" value="AdoHcyase"/>
    <property type="match status" value="1"/>
</dbReference>
<keyword evidence="4 5" id="KW-0520">NAD</keyword>
<comment type="cofactor">
    <cofactor evidence="5 7 8">
        <name>NAD(+)</name>
        <dbReference type="ChEBI" id="CHEBI:57540"/>
    </cofactor>
    <text evidence="5 7 8">Binds 1 NAD(+) per subunit.</text>
</comment>
<dbReference type="Proteomes" id="UP000003111">
    <property type="component" value="Unassembled WGS sequence"/>
</dbReference>
<feature type="binding site" evidence="5 6">
    <location>
        <position position="236"/>
    </location>
    <ligand>
        <name>substrate</name>
    </ligand>
</feature>
<evidence type="ECO:0000259" key="10">
    <source>
        <dbReference type="SMART" id="SM00997"/>
    </source>
</evidence>
<name>E2SDU6_9ACTN</name>
<evidence type="ECO:0000256" key="4">
    <source>
        <dbReference type="ARBA" id="ARBA00023027"/>
    </source>
</evidence>
<feature type="binding site" evidence="7">
    <location>
        <begin position="272"/>
        <end position="277"/>
    </location>
    <ligand>
        <name>NAD(+)</name>
        <dbReference type="ChEBI" id="CHEBI:57540"/>
    </ligand>
</feature>
<dbReference type="STRING" id="585531.HMPREF0063_11882"/>
<organism evidence="11 12">
    <name type="scientific">Aeromicrobium marinum DSM 15272</name>
    <dbReference type="NCBI Taxonomy" id="585531"/>
    <lineage>
        <taxon>Bacteria</taxon>
        <taxon>Bacillati</taxon>
        <taxon>Actinomycetota</taxon>
        <taxon>Actinomycetes</taxon>
        <taxon>Propionibacteriales</taxon>
        <taxon>Nocardioidaceae</taxon>
        <taxon>Aeromicrobium</taxon>
    </lineage>
</organism>
<feature type="binding site" evidence="5 6">
    <location>
        <position position="240"/>
    </location>
    <ligand>
        <name>substrate</name>
    </ligand>
</feature>
<evidence type="ECO:0000313" key="11">
    <source>
        <dbReference type="EMBL" id="EFQ82673.1"/>
    </source>
</evidence>
<comment type="subcellular location">
    <subcellularLocation>
        <location evidence="5">Cytoplasm</location>
    </subcellularLocation>
</comment>
<dbReference type="EC" id="3.13.2.1" evidence="5"/>
<dbReference type="SUPFAM" id="SSF51735">
    <property type="entry name" value="NAD(P)-binding Rossmann-fold domains"/>
    <property type="match status" value="1"/>
</dbReference>
<evidence type="ECO:0000256" key="6">
    <source>
        <dbReference type="PIRSR" id="PIRSR001109-1"/>
    </source>
</evidence>
<dbReference type="SMART" id="SM00996">
    <property type="entry name" value="AdoHcyase"/>
    <property type="match status" value="1"/>
</dbReference>
<sequence length="483" mass="52979">MVRMDYNVADLSLAEYGRKEIELAEHEMPGLMMMRERFGAQQPLAGARIAGSLHMTIQTAVLIETLVELGADVRWATCNIFSTQDHAAAAVVVGRDGTAADPKGTPVFAWKGETLAEYWDEAEKVFAFTDDQGAACGPNVLLDDGGDITMLLHLGVEYEKTGVVPPQDSTDNEEFKEVLRVLARSVAEKPQYWTTLAKDIRGVSEETTTGVLRLYDRFKEGSLLFPAINVNDSVTKSKFDNKYGCRHSLIDGLNRATDVMIGGKVAVVCGYGDVGKGSAESLRGQGARVIVTEIDPICALQAVMDGYEVKRLESVIDTADIFITTTGNFDIITVDHFEKMKHQAIVGNIGHFDNEINMAGLARIPGIVKDEIKPQVHQWIFPDGKKIIVLSEGRLLNLGNATGHPSFVMSTSFTNQVLAQIELFTKASQYELGVHVLPKHLDEEVARLHLGALGVELTELTKEQAEYLGVDVAGPYKSDLYRY</sequence>
<feature type="domain" description="S-adenosyl-L-homocysteine hydrolase NAD binding" evidence="10">
    <location>
        <begin position="241"/>
        <end position="403"/>
    </location>
</feature>
<comment type="function">
    <text evidence="5">May play a key role in the regulation of the intracellular concentration of adenosylhomocysteine.</text>
</comment>
<dbReference type="NCBIfam" id="NF004005">
    <property type="entry name" value="PRK05476.2-3"/>
    <property type="match status" value="1"/>
</dbReference>
<dbReference type="InterPro" id="IPR000043">
    <property type="entry name" value="Adenosylhomocysteinase-like"/>
</dbReference>
<keyword evidence="2 5" id="KW-0554">One-carbon metabolism</keyword>
<evidence type="ECO:0000256" key="2">
    <source>
        <dbReference type="ARBA" id="ARBA00022563"/>
    </source>
</evidence>
<dbReference type="UniPathway" id="UPA00314">
    <property type="reaction ID" value="UER00076"/>
</dbReference>
<feature type="binding site" evidence="5 6">
    <location>
        <position position="206"/>
    </location>
    <ligand>
        <name>substrate</name>
    </ligand>
</feature>
<feature type="binding site" evidence="5">
    <location>
        <begin position="270"/>
        <end position="275"/>
    </location>
    <ligand>
        <name>NAD(+)</name>
        <dbReference type="ChEBI" id="CHEBI:57540"/>
    </ligand>
</feature>
<feature type="binding site" evidence="5">
    <location>
        <position position="241"/>
    </location>
    <ligand>
        <name>NAD(+)</name>
        <dbReference type="ChEBI" id="CHEBI:57540"/>
    </ligand>
</feature>
<dbReference type="eggNOG" id="COG0499">
    <property type="taxonomic scope" value="Bacteria"/>
</dbReference>
<dbReference type="CDD" id="cd00401">
    <property type="entry name" value="SAHH"/>
    <property type="match status" value="1"/>
</dbReference>
<evidence type="ECO:0000256" key="9">
    <source>
        <dbReference type="RuleBase" id="RU004166"/>
    </source>
</evidence>
<dbReference type="Gene3D" id="3.40.50.720">
    <property type="entry name" value="NAD(P)-binding Rossmann-like Domain"/>
    <property type="match status" value="1"/>
</dbReference>
<dbReference type="InterPro" id="IPR036291">
    <property type="entry name" value="NAD(P)-bd_dom_sf"/>
</dbReference>
<dbReference type="SMART" id="SM00997">
    <property type="entry name" value="AdoHcyase_NAD"/>
    <property type="match status" value="1"/>
</dbReference>
<dbReference type="InterPro" id="IPR015878">
    <property type="entry name" value="Ado_hCys_hydrolase_NAD-bd"/>
</dbReference>
<reference evidence="11" key="1">
    <citation type="submission" date="2010-08" db="EMBL/GenBank/DDBJ databases">
        <authorList>
            <person name="Muzny D."/>
            <person name="Qin X."/>
            <person name="Buhay C."/>
            <person name="Dugan-Rocha S."/>
            <person name="Ding Y."/>
            <person name="Chen G."/>
            <person name="Hawes A."/>
            <person name="Holder M."/>
            <person name="Jhangiani S."/>
            <person name="Johnson A."/>
            <person name="Khan Z."/>
            <person name="Li Z."/>
            <person name="Liu W."/>
            <person name="Liu X."/>
            <person name="Perez L."/>
            <person name="Shen H."/>
            <person name="Wang Q."/>
            <person name="Watt J."/>
            <person name="Xi L."/>
            <person name="Xin Y."/>
            <person name="Zhou J."/>
            <person name="Deng J."/>
            <person name="Jiang H."/>
            <person name="Liu Y."/>
            <person name="Qu J."/>
            <person name="Song X.-Z."/>
            <person name="Zhang L."/>
            <person name="Villasana D."/>
            <person name="Johnson A."/>
            <person name="Liu J."/>
            <person name="Liyanage D."/>
            <person name="Lorensuhewa L."/>
            <person name="Robinson T."/>
            <person name="Song A."/>
            <person name="Song B.-B."/>
            <person name="Dinh H."/>
            <person name="Thornton R."/>
            <person name="Coyle M."/>
            <person name="Francisco L."/>
            <person name="Jackson L."/>
            <person name="Javaid M."/>
            <person name="Korchina V."/>
            <person name="Kovar C."/>
            <person name="Mata R."/>
            <person name="Mathew T."/>
            <person name="Ngo R."/>
            <person name="Nguyen L."/>
            <person name="Nguyen N."/>
            <person name="Okwuonu G."/>
            <person name="Ongeri F."/>
            <person name="Pham C."/>
            <person name="Simmons D."/>
            <person name="Wilczek-Boney K."/>
            <person name="Hale W."/>
            <person name="Jakkamsetti A."/>
            <person name="Pham P."/>
            <person name="Ruth R."/>
            <person name="San Lucas F."/>
            <person name="Warren J."/>
            <person name="Zhang J."/>
            <person name="Zhao Z."/>
            <person name="Zhou C."/>
            <person name="Zhu D."/>
            <person name="Lee S."/>
            <person name="Bess C."/>
            <person name="Blankenburg K."/>
            <person name="Forbes L."/>
            <person name="Fu Q."/>
            <person name="Gubbala S."/>
            <person name="Hirani K."/>
            <person name="Jayaseelan J.C."/>
            <person name="Lara F."/>
            <person name="Munidasa M."/>
            <person name="Palculict T."/>
            <person name="Patil S."/>
            <person name="Pu L.-L."/>
            <person name="Saada N."/>
            <person name="Tang L."/>
            <person name="Weissenberger G."/>
            <person name="Zhu Y."/>
            <person name="Hemphill L."/>
            <person name="Shang Y."/>
            <person name="Youmans B."/>
            <person name="Ayvaz T."/>
            <person name="Ross M."/>
            <person name="Santibanez J."/>
            <person name="Aqrawi P."/>
            <person name="Gross S."/>
            <person name="Joshi V."/>
            <person name="Fowler G."/>
            <person name="Nazareth L."/>
            <person name="Reid J."/>
            <person name="Worley K."/>
            <person name="Petrosino J."/>
            <person name="Highlander S."/>
            <person name="Gibbs R."/>
        </authorList>
    </citation>
    <scope>NUCLEOTIDE SEQUENCE [LARGE SCALE GENOMIC DNA]</scope>
    <source>
        <strain evidence="11">DSM 15272</strain>
    </source>
</reference>
<accession>E2SDU6</accession>
<evidence type="ECO:0000313" key="12">
    <source>
        <dbReference type="Proteomes" id="UP000003111"/>
    </source>
</evidence>
<dbReference type="GO" id="GO:0033353">
    <property type="term" value="P:S-adenosylmethionine cycle"/>
    <property type="evidence" value="ECO:0007669"/>
    <property type="project" value="TreeGrafter"/>
</dbReference>
<dbReference type="InterPro" id="IPR042172">
    <property type="entry name" value="Adenosylhomocyst_ase-like_sf"/>
</dbReference>
<protein>
    <recommendedName>
        <fullName evidence="5">Adenosylhomocysteinase</fullName>
        <ecNumber evidence="5">3.13.2.1</ecNumber>
    </recommendedName>
    <alternativeName>
        <fullName evidence="5">S-adenosyl-L-homocysteine hydrolase</fullName>
        <shortName evidence="5">AdoHcyase</shortName>
    </alternativeName>
</protein>
<evidence type="ECO:0000256" key="1">
    <source>
        <dbReference type="ARBA" id="ARBA00007122"/>
    </source>
</evidence>
<dbReference type="Gene3D" id="3.40.50.1480">
    <property type="entry name" value="Adenosylhomocysteinase-like"/>
    <property type="match status" value="1"/>
</dbReference>
<feature type="binding site" evidence="5 6">
    <location>
        <position position="56"/>
    </location>
    <ligand>
        <name>substrate</name>
    </ligand>
</feature>